<evidence type="ECO:0000256" key="1">
    <source>
        <dbReference type="SAM" id="SignalP"/>
    </source>
</evidence>
<accession>A0A4S4NNU0</accession>
<organism evidence="3 4">
    <name type="scientific">Neolewinella litorea</name>
    <dbReference type="NCBI Taxonomy" id="2562452"/>
    <lineage>
        <taxon>Bacteria</taxon>
        <taxon>Pseudomonadati</taxon>
        <taxon>Bacteroidota</taxon>
        <taxon>Saprospiria</taxon>
        <taxon>Saprospirales</taxon>
        <taxon>Lewinellaceae</taxon>
        <taxon>Neolewinella</taxon>
    </lineage>
</organism>
<keyword evidence="4" id="KW-1185">Reference proteome</keyword>
<reference evidence="3 4" key="1">
    <citation type="submission" date="2019-04" db="EMBL/GenBank/DDBJ databases">
        <title>Lewinella litorea sp. nov., isolated from a marine sand.</title>
        <authorList>
            <person name="Yoon J.-H."/>
        </authorList>
    </citation>
    <scope>NUCLEOTIDE SEQUENCE [LARGE SCALE GENOMIC DNA]</scope>
    <source>
        <strain evidence="3 4">HSMS-39</strain>
    </source>
</reference>
<dbReference type="Pfam" id="PF12770">
    <property type="entry name" value="CHAT"/>
    <property type="match status" value="1"/>
</dbReference>
<dbReference type="AlphaFoldDB" id="A0A4S4NNU0"/>
<name>A0A4S4NNU0_9BACT</name>
<dbReference type="PANTHER" id="PTHR10098:SF108">
    <property type="entry name" value="TETRATRICOPEPTIDE REPEAT PROTEIN 28"/>
    <property type="match status" value="1"/>
</dbReference>
<dbReference type="PROSITE" id="PS51257">
    <property type="entry name" value="PROKAR_LIPOPROTEIN"/>
    <property type="match status" value="1"/>
</dbReference>
<proteinExistence type="predicted"/>
<sequence length="853" mass="95824">MKFHYLFTLLPLLGIVSCGQPNAEPESPAALTLLDLRLRDSLQLVRDDYADLQSWRALDRVYRLRDVAATQDDSVSDNTKTEIYQHLAIMHYERGYEDSVIHYAALADRHLGEDPPPLLFARQLLCEAYLKYTEWEWLEMDMIAALGLAVLREHGLDHDGLHSQLLLTQAYARWKYANAWLEEEEFDKVAGEVESLVQQAIRQYRAAGGARERHAWEDWALLAARLPHVSEGDLRAALDTLAGTGNPEDPIYAHPHRLMAYWHFRRGEPDSMRYHYERLLEQTPFYRLENPREANYILKLNSLERGDYRRALALSIDDLRLSNCARPAARLTVAVGDTSFSERYICPYLDLELVKVYLGRYRATADTADLHRAFALAQVTMDRYAVSFPSQRDEGVINKLVELGDVLLDVCLDAALEMQRQQPEEAMDAVFRAMELSQSLLLLRDLATIGEADNQQKWRSLHASLERYKRSYRADFSLPVANLREFRRLDTRYREEKKLSRPAMAASAHLTGATKLAAVRGRLEPQQALLMSTELHDRILLLCIDRDTAFTYQVPTAIIPRIDSLRQMLTGGRVCSPGEYANVAYQIYAPLLAPLEGLSRKPSELLFVPSPALSEVPLSALTVAPGRKEEQFTDLRYVVDEYAVRYLPSWRVELLNGEKRKGVQTEAADIGVWTHPQLVGYAAGLTDDLRRAGGGWSVETLAPQTGTFLSQAPGLDIIHLTVHARGNTGQLHENYLHLNDRDSLNGVVVAQLPLSARLVVLAACATSTGFKQAGEGTFSLRRSFHLAGVPDVISSLYDIPAAATVAVLKSFYRQLASGSPPATALAEAQRTCRAGKLSQRYANPRYWAGLVAG</sequence>
<evidence type="ECO:0000313" key="3">
    <source>
        <dbReference type="EMBL" id="THH37900.1"/>
    </source>
</evidence>
<dbReference type="EMBL" id="SRSF01000005">
    <property type="protein sequence ID" value="THH37900.1"/>
    <property type="molecule type" value="Genomic_DNA"/>
</dbReference>
<dbReference type="RefSeq" id="WP_136459748.1">
    <property type="nucleotide sequence ID" value="NZ_SRSF01000005.1"/>
</dbReference>
<dbReference type="Proteomes" id="UP000308528">
    <property type="component" value="Unassembled WGS sequence"/>
</dbReference>
<evidence type="ECO:0000313" key="4">
    <source>
        <dbReference type="Proteomes" id="UP000308528"/>
    </source>
</evidence>
<feature type="signal peptide" evidence="1">
    <location>
        <begin position="1"/>
        <end position="23"/>
    </location>
</feature>
<dbReference type="InterPro" id="IPR024983">
    <property type="entry name" value="CHAT_dom"/>
</dbReference>
<feature type="domain" description="CHAT" evidence="2">
    <location>
        <begin position="585"/>
        <end position="851"/>
    </location>
</feature>
<dbReference type="PANTHER" id="PTHR10098">
    <property type="entry name" value="RAPSYN-RELATED"/>
    <property type="match status" value="1"/>
</dbReference>
<gene>
    <name evidence="3" type="ORF">E4021_12745</name>
</gene>
<protein>
    <submittedName>
        <fullName evidence="3">CHAT domain-containing protein</fullName>
    </submittedName>
</protein>
<evidence type="ECO:0000259" key="2">
    <source>
        <dbReference type="Pfam" id="PF12770"/>
    </source>
</evidence>
<keyword evidence="1" id="KW-0732">Signal</keyword>
<dbReference type="OrthoDB" id="9771112at2"/>
<comment type="caution">
    <text evidence="3">The sequence shown here is derived from an EMBL/GenBank/DDBJ whole genome shotgun (WGS) entry which is preliminary data.</text>
</comment>
<feature type="chain" id="PRO_5020817555" evidence="1">
    <location>
        <begin position="24"/>
        <end position="853"/>
    </location>
</feature>